<evidence type="ECO:0000313" key="3">
    <source>
        <dbReference type="Proteomes" id="UP000796880"/>
    </source>
</evidence>
<feature type="compositionally biased region" description="Basic and acidic residues" evidence="1">
    <location>
        <begin position="1"/>
        <end position="19"/>
    </location>
</feature>
<evidence type="ECO:0000313" key="2">
    <source>
        <dbReference type="EMBL" id="KAF3438596.1"/>
    </source>
</evidence>
<dbReference type="Proteomes" id="UP000796880">
    <property type="component" value="Unassembled WGS sequence"/>
</dbReference>
<protein>
    <submittedName>
        <fullName evidence="2">Uncharacterized protein</fullName>
    </submittedName>
</protein>
<organism evidence="2 3">
    <name type="scientific">Rhamnella rubrinervis</name>
    <dbReference type="NCBI Taxonomy" id="2594499"/>
    <lineage>
        <taxon>Eukaryota</taxon>
        <taxon>Viridiplantae</taxon>
        <taxon>Streptophyta</taxon>
        <taxon>Embryophyta</taxon>
        <taxon>Tracheophyta</taxon>
        <taxon>Spermatophyta</taxon>
        <taxon>Magnoliopsida</taxon>
        <taxon>eudicotyledons</taxon>
        <taxon>Gunneridae</taxon>
        <taxon>Pentapetalae</taxon>
        <taxon>rosids</taxon>
        <taxon>fabids</taxon>
        <taxon>Rosales</taxon>
        <taxon>Rhamnaceae</taxon>
        <taxon>rhamnoid group</taxon>
        <taxon>Rhamneae</taxon>
        <taxon>Rhamnella</taxon>
    </lineage>
</organism>
<evidence type="ECO:0000256" key="1">
    <source>
        <dbReference type="SAM" id="MobiDB-lite"/>
    </source>
</evidence>
<dbReference type="EMBL" id="VOIH02000009">
    <property type="protein sequence ID" value="KAF3438596.1"/>
    <property type="molecule type" value="Genomic_DNA"/>
</dbReference>
<sequence length="133" mass="14801">MERKSVLEQKAKVKSHEGRPPSTSCDSKMISCAKRNPNCCDKVTEFLCSACLLCICCPLCIVWCCIKVPCKIGWRAAKHAKNWSCCASSEKKIYAAYSSFSDIDSDYLKEGSKSKMTHKTNCCKDKDLQQAGV</sequence>
<keyword evidence="3" id="KW-1185">Reference proteome</keyword>
<dbReference type="OrthoDB" id="1730397at2759"/>
<reference evidence="2" key="1">
    <citation type="submission" date="2020-03" db="EMBL/GenBank/DDBJ databases">
        <title>A high-quality chromosome-level genome assembly of a woody plant with both climbing and erect habits, Rhamnella rubrinervis.</title>
        <authorList>
            <person name="Lu Z."/>
            <person name="Yang Y."/>
            <person name="Zhu X."/>
            <person name="Sun Y."/>
        </authorList>
    </citation>
    <scope>NUCLEOTIDE SEQUENCE</scope>
    <source>
        <strain evidence="2">BYM</strain>
        <tissue evidence="2">Leaf</tissue>
    </source>
</reference>
<accession>A0A8K0GV06</accession>
<name>A0A8K0GV06_9ROSA</name>
<proteinExistence type="predicted"/>
<dbReference type="AlphaFoldDB" id="A0A8K0GV06"/>
<gene>
    <name evidence="2" type="ORF">FNV43_RR21359</name>
</gene>
<comment type="caution">
    <text evidence="2">The sequence shown here is derived from an EMBL/GenBank/DDBJ whole genome shotgun (WGS) entry which is preliminary data.</text>
</comment>
<feature type="region of interest" description="Disordered" evidence="1">
    <location>
        <begin position="1"/>
        <end position="23"/>
    </location>
</feature>